<evidence type="ECO:0000256" key="9">
    <source>
        <dbReference type="HAMAP-Rule" id="MF_03113"/>
    </source>
</evidence>
<evidence type="ECO:0000256" key="4">
    <source>
        <dbReference type="ARBA" id="ARBA00022692"/>
    </source>
</evidence>
<evidence type="ECO:0000256" key="8">
    <source>
        <dbReference type="ARBA" id="ARBA00023136"/>
    </source>
</evidence>
<dbReference type="GO" id="GO:0005789">
    <property type="term" value="C:endoplasmic reticulum membrane"/>
    <property type="evidence" value="ECO:0007669"/>
    <property type="project" value="UniProtKB-SubCell"/>
</dbReference>
<evidence type="ECO:0000256" key="2">
    <source>
        <dbReference type="ARBA" id="ARBA00010799"/>
    </source>
</evidence>
<dbReference type="GO" id="GO:0043529">
    <property type="term" value="C:GET complex"/>
    <property type="evidence" value="ECO:0007669"/>
    <property type="project" value="InterPro"/>
</dbReference>
<keyword evidence="6 9" id="KW-1133">Transmembrane helix</keyword>
<protein>
    <submittedName>
        <fullName evidence="11">Protein GET1</fullName>
    </submittedName>
</protein>
<dbReference type="VEuPathDB" id="FungiDB:PABG_04181"/>
<evidence type="ECO:0000256" key="1">
    <source>
        <dbReference type="ARBA" id="ARBA00004477"/>
    </source>
</evidence>
<comment type="caution">
    <text evidence="11">The sequence shown here is derived from an EMBL/GenBank/DDBJ whole genome shotgun (WGS) entry which is preliminary data.</text>
</comment>
<dbReference type="HAMAP" id="MF_03113">
    <property type="entry name" value="Get1"/>
    <property type="match status" value="1"/>
</dbReference>
<gene>
    <name evidence="9" type="primary">GET1</name>
    <name evidence="11" type="ORF">ACO22_05166</name>
</gene>
<comment type="caution">
    <text evidence="9">Lacks conserved residue(s) required for the propagation of feature annotation.</text>
</comment>
<feature type="transmembrane region" description="Helical" evidence="10">
    <location>
        <begin position="101"/>
        <end position="125"/>
    </location>
</feature>
<feature type="transmembrane region" description="Helical" evidence="10">
    <location>
        <begin position="158"/>
        <end position="184"/>
    </location>
</feature>
<dbReference type="Proteomes" id="UP000242814">
    <property type="component" value="Unassembled WGS sequence"/>
</dbReference>
<dbReference type="InterPro" id="IPR027538">
    <property type="entry name" value="Get1_fungi"/>
</dbReference>
<proteinExistence type="inferred from homology"/>
<dbReference type="GO" id="GO:0071816">
    <property type="term" value="P:tail-anchored membrane protein insertion into ER membrane"/>
    <property type="evidence" value="ECO:0007669"/>
    <property type="project" value="InterPro"/>
</dbReference>
<comment type="similarity">
    <text evidence="2 9">Belongs to the WRB/GET1 family.</text>
</comment>
<dbReference type="VEuPathDB" id="FungiDB:PADG_04547"/>
<reference evidence="11 12" key="1">
    <citation type="submission" date="2016-06" db="EMBL/GenBank/DDBJ databases">
        <authorList>
            <person name="Kjaerup R.B."/>
            <person name="Dalgaard T.S."/>
            <person name="Juul-Madsen H.R."/>
        </authorList>
    </citation>
    <scope>NUCLEOTIDE SEQUENCE [LARGE SCALE GENOMIC DNA]</scope>
    <source>
        <strain evidence="11 12">Pb300</strain>
    </source>
</reference>
<feature type="transmembrane region" description="Helical" evidence="10">
    <location>
        <begin position="6"/>
        <end position="34"/>
    </location>
</feature>
<evidence type="ECO:0000256" key="5">
    <source>
        <dbReference type="ARBA" id="ARBA00022824"/>
    </source>
</evidence>
<keyword evidence="4 9" id="KW-0812">Transmembrane</keyword>
<evidence type="ECO:0000313" key="11">
    <source>
        <dbReference type="EMBL" id="ODH25675.1"/>
    </source>
</evidence>
<keyword evidence="5 9" id="KW-0256">Endoplasmic reticulum</keyword>
<comment type="subcellular location">
    <subcellularLocation>
        <location evidence="1">Endoplasmic reticulum membrane</location>
        <topology evidence="1">Multi-pass membrane protein</topology>
    </subcellularLocation>
</comment>
<organism evidence="11 12">
    <name type="scientific">Paracoccidioides brasiliensis</name>
    <dbReference type="NCBI Taxonomy" id="121759"/>
    <lineage>
        <taxon>Eukaryota</taxon>
        <taxon>Fungi</taxon>
        <taxon>Dikarya</taxon>
        <taxon>Ascomycota</taxon>
        <taxon>Pezizomycotina</taxon>
        <taxon>Eurotiomycetes</taxon>
        <taxon>Eurotiomycetidae</taxon>
        <taxon>Onygenales</taxon>
        <taxon>Ajellomycetaceae</taxon>
        <taxon>Paracoccidioides</taxon>
    </lineage>
</organism>
<dbReference type="Pfam" id="PF04420">
    <property type="entry name" value="CHD5"/>
    <property type="match status" value="1"/>
</dbReference>
<dbReference type="GO" id="GO:0043495">
    <property type="term" value="F:protein-membrane adaptor activity"/>
    <property type="evidence" value="ECO:0007669"/>
    <property type="project" value="TreeGrafter"/>
</dbReference>
<keyword evidence="3 9" id="KW-0813">Transport</keyword>
<sequence length="207" mass="23486">MPSLLISVLFLHIAIYIINTIAASTIDSLLWLIYMKLPTSASCIAREQHQMKQEVVQLKREMNATSSQDEFAKWAKLRRRHDKALEEYEVKNKQFSRFKSFFDVAVKALRWAGTSGLIVFLQFWFSKTPIFTLPPSWIPWQVEWVLSFPRAPMGTVSIQVWGGACAVVVALIGEAIGATVRYLYASKDSMEAIKVGAGAVEKEKKRQ</sequence>
<dbReference type="InterPro" id="IPR028945">
    <property type="entry name" value="Get1"/>
</dbReference>
<dbReference type="Gene3D" id="1.10.287.660">
    <property type="entry name" value="Helix hairpin bin"/>
    <property type="match status" value="1"/>
</dbReference>
<accession>A0A1D2JBC2</accession>
<dbReference type="AlphaFoldDB" id="A0A1D2JBC2"/>
<evidence type="ECO:0000313" key="12">
    <source>
        <dbReference type="Proteomes" id="UP000242814"/>
    </source>
</evidence>
<evidence type="ECO:0000256" key="3">
    <source>
        <dbReference type="ARBA" id="ARBA00022448"/>
    </source>
</evidence>
<dbReference type="PANTHER" id="PTHR42650:SF1">
    <property type="entry name" value="GUIDED ENTRY OF TAIL-ANCHORED PROTEINS FACTOR 1"/>
    <property type="match status" value="1"/>
</dbReference>
<name>A0A1D2JBC2_PARBR</name>
<dbReference type="FunFam" id="1.10.287.660:FF:000006">
    <property type="entry name" value="Protein GET1"/>
    <property type="match status" value="1"/>
</dbReference>
<evidence type="ECO:0000256" key="7">
    <source>
        <dbReference type="ARBA" id="ARBA00023054"/>
    </source>
</evidence>
<feature type="topological domain" description="Cytoplasmic" evidence="9">
    <location>
        <begin position="173"/>
        <end position="207"/>
    </location>
</feature>
<keyword evidence="8 9" id="KW-0472">Membrane</keyword>
<evidence type="ECO:0000256" key="6">
    <source>
        <dbReference type="ARBA" id="ARBA00022989"/>
    </source>
</evidence>
<evidence type="ECO:0000256" key="10">
    <source>
        <dbReference type="SAM" id="Phobius"/>
    </source>
</evidence>
<dbReference type="PANTHER" id="PTHR42650">
    <property type="entry name" value="TAIL-ANCHORED PROTEIN INSERTION RECEPTOR WRB"/>
    <property type="match status" value="1"/>
</dbReference>
<keyword evidence="7" id="KW-0175">Coiled coil</keyword>
<dbReference type="EMBL" id="LZYO01000220">
    <property type="protein sequence ID" value="ODH25675.1"/>
    <property type="molecule type" value="Genomic_DNA"/>
</dbReference>
<feature type="topological domain" description="Lumenal" evidence="9">
    <location>
        <begin position="1"/>
        <end position="4"/>
    </location>
</feature>
<dbReference type="InterPro" id="IPR029012">
    <property type="entry name" value="Helix_hairpin_bin_sf"/>
</dbReference>